<dbReference type="GO" id="GO:0005789">
    <property type="term" value="C:endoplasmic reticulum membrane"/>
    <property type="evidence" value="ECO:0007669"/>
    <property type="project" value="UniProtKB-SubCell"/>
</dbReference>
<dbReference type="PANTHER" id="PTHR43847:SF1">
    <property type="entry name" value="BLL3993 PROTEIN"/>
    <property type="match status" value="1"/>
</dbReference>
<dbReference type="GO" id="GO:0004671">
    <property type="term" value="F:protein C-terminal S-isoprenylcysteine carboxyl O-methyltransferase activity"/>
    <property type="evidence" value="ECO:0007669"/>
    <property type="project" value="UniProtKB-EC"/>
</dbReference>
<dbReference type="STRING" id="39966.A0A369JZQ7"/>
<feature type="transmembrane region" description="Helical" evidence="5">
    <location>
        <begin position="97"/>
        <end position="116"/>
    </location>
</feature>
<evidence type="ECO:0000256" key="5">
    <source>
        <dbReference type="RuleBase" id="RU362022"/>
    </source>
</evidence>
<feature type="transmembrane region" description="Helical" evidence="5">
    <location>
        <begin position="184"/>
        <end position="205"/>
    </location>
</feature>
<dbReference type="GO" id="GO:0032259">
    <property type="term" value="P:methylation"/>
    <property type="evidence" value="ECO:0007669"/>
    <property type="project" value="UniProtKB-KW"/>
</dbReference>
<comment type="similarity">
    <text evidence="5">Belongs to the class VI-like SAM-binding methyltransferase superfamily. Isoprenylcysteine carboxyl methyltransferase family.</text>
</comment>
<evidence type="ECO:0000256" key="4">
    <source>
        <dbReference type="ARBA" id="ARBA00023136"/>
    </source>
</evidence>
<feature type="transmembrane region" description="Helical" evidence="5">
    <location>
        <begin position="50"/>
        <end position="70"/>
    </location>
</feature>
<comment type="subcellular location">
    <subcellularLocation>
        <location evidence="5">Endoplasmic reticulum membrane</location>
        <topology evidence="5">Multi-pass membrane protein</topology>
    </subcellularLocation>
    <subcellularLocation>
        <location evidence="1">Membrane</location>
        <topology evidence="1">Multi-pass membrane protein</topology>
    </subcellularLocation>
</comment>
<name>A0A369JZQ7_HYPMA</name>
<dbReference type="EC" id="2.1.1.100" evidence="5"/>
<evidence type="ECO:0000256" key="2">
    <source>
        <dbReference type="ARBA" id="ARBA00022692"/>
    </source>
</evidence>
<keyword evidence="7" id="KW-1185">Reference proteome</keyword>
<sequence>MSVLKIPFILLDAINMRLNATPPNPPVPLADNIIPDWRERFLKSLARPSALLRAMYWLVGFIEVVVILASQQPSGWVSKRILSILILNGSSPLRIRITPLFIFGNFLGVFGTALRVQCYRTLGRLFTFELCICKDHTLIVSGPYAFIRHPSYTGLILTIVGAYCNNATGSWLKECGLLETLTGKLLLLVWLSIATAVVASLLLRVPREDEILQSKFGDEWEEWAQKVRYRLVPGVY</sequence>
<dbReference type="Gene3D" id="1.20.120.1630">
    <property type="match status" value="1"/>
</dbReference>
<keyword evidence="4 5" id="KW-0472">Membrane</keyword>
<dbReference type="PANTHER" id="PTHR43847">
    <property type="entry name" value="BLL3993 PROTEIN"/>
    <property type="match status" value="1"/>
</dbReference>
<feature type="transmembrane region" description="Helical" evidence="5">
    <location>
        <begin position="152"/>
        <end position="172"/>
    </location>
</feature>
<keyword evidence="5" id="KW-0949">S-adenosyl-L-methionine</keyword>
<proteinExistence type="inferred from homology"/>
<evidence type="ECO:0000313" key="6">
    <source>
        <dbReference type="EMBL" id="RDB27228.1"/>
    </source>
</evidence>
<keyword evidence="5" id="KW-0489">Methyltransferase</keyword>
<organism evidence="6 7">
    <name type="scientific">Hypsizygus marmoreus</name>
    <name type="common">White beech mushroom</name>
    <name type="synonym">Agaricus marmoreus</name>
    <dbReference type="NCBI Taxonomy" id="39966"/>
    <lineage>
        <taxon>Eukaryota</taxon>
        <taxon>Fungi</taxon>
        <taxon>Dikarya</taxon>
        <taxon>Basidiomycota</taxon>
        <taxon>Agaricomycotina</taxon>
        <taxon>Agaricomycetes</taxon>
        <taxon>Agaricomycetidae</taxon>
        <taxon>Agaricales</taxon>
        <taxon>Tricholomatineae</taxon>
        <taxon>Lyophyllaceae</taxon>
        <taxon>Hypsizygus</taxon>
    </lineage>
</organism>
<dbReference type="OrthoDB" id="422086at2759"/>
<dbReference type="InParanoid" id="A0A369JZQ7"/>
<evidence type="ECO:0000256" key="3">
    <source>
        <dbReference type="ARBA" id="ARBA00022989"/>
    </source>
</evidence>
<dbReference type="Proteomes" id="UP000076154">
    <property type="component" value="Unassembled WGS sequence"/>
</dbReference>
<comment type="catalytic activity">
    <reaction evidence="5">
        <text>[protein]-C-terminal S-[(2E,6E)-farnesyl]-L-cysteine + S-adenosyl-L-methionine = [protein]-C-terminal S-[(2E,6E)-farnesyl]-L-cysteine methyl ester + S-adenosyl-L-homocysteine</text>
        <dbReference type="Rhea" id="RHEA:21672"/>
        <dbReference type="Rhea" id="RHEA-COMP:12125"/>
        <dbReference type="Rhea" id="RHEA-COMP:12126"/>
        <dbReference type="ChEBI" id="CHEBI:57856"/>
        <dbReference type="ChEBI" id="CHEBI:59789"/>
        <dbReference type="ChEBI" id="CHEBI:90510"/>
        <dbReference type="ChEBI" id="CHEBI:90511"/>
        <dbReference type="EC" id="2.1.1.100"/>
    </reaction>
</comment>
<gene>
    <name evidence="6" type="primary">ICMT_1</name>
    <name evidence="6" type="ORF">Hypma_004470</name>
</gene>
<keyword evidence="5" id="KW-0808">Transferase</keyword>
<dbReference type="InterPro" id="IPR052527">
    <property type="entry name" value="Metal_cation-efflux_comp"/>
</dbReference>
<dbReference type="AlphaFoldDB" id="A0A369JZQ7"/>
<dbReference type="InterPro" id="IPR007269">
    <property type="entry name" value="ICMT_MeTrfase"/>
</dbReference>
<keyword evidence="2 5" id="KW-0812">Transmembrane</keyword>
<reference evidence="6" key="1">
    <citation type="submission" date="2018-04" db="EMBL/GenBank/DDBJ databases">
        <title>Whole genome sequencing of Hypsizygus marmoreus.</title>
        <authorList>
            <person name="Choi I.-G."/>
            <person name="Min B."/>
            <person name="Kim J.-G."/>
            <person name="Kim S."/>
            <person name="Oh Y.-L."/>
            <person name="Kong W.-S."/>
            <person name="Park H."/>
            <person name="Jeong J."/>
            <person name="Song E.-S."/>
        </authorList>
    </citation>
    <scope>NUCLEOTIDE SEQUENCE [LARGE SCALE GENOMIC DNA]</scope>
    <source>
        <strain evidence="6">51987-8</strain>
    </source>
</reference>
<accession>A0A369JZQ7</accession>
<comment type="caution">
    <text evidence="6">The sequence shown here is derived from an EMBL/GenBank/DDBJ whole genome shotgun (WGS) entry which is preliminary data.</text>
</comment>
<keyword evidence="5" id="KW-0256">Endoplasmic reticulum</keyword>
<evidence type="ECO:0000256" key="1">
    <source>
        <dbReference type="ARBA" id="ARBA00004141"/>
    </source>
</evidence>
<dbReference type="EMBL" id="LUEZ02000017">
    <property type="protein sequence ID" value="RDB27228.1"/>
    <property type="molecule type" value="Genomic_DNA"/>
</dbReference>
<dbReference type="Pfam" id="PF04140">
    <property type="entry name" value="ICMT"/>
    <property type="match status" value="1"/>
</dbReference>
<protein>
    <recommendedName>
        <fullName evidence="5">Protein-S-isoprenylcysteine O-methyltransferase</fullName>
        <ecNumber evidence="5">2.1.1.100</ecNumber>
    </recommendedName>
</protein>
<evidence type="ECO:0000313" key="7">
    <source>
        <dbReference type="Proteomes" id="UP000076154"/>
    </source>
</evidence>
<keyword evidence="3 5" id="KW-1133">Transmembrane helix</keyword>